<feature type="compositionally biased region" description="Polar residues" evidence="1">
    <location>
        <begin position="279"/>
        <end position="290"/>
    </location>
</feature>
<name>A0AAV7YWK8_9EUKA</name>
<dbReference type="GO" id="GO:0043489">
    <property type="term" value="P:RNA stabilization"/>
    <property type="evidence" value="ECO:0007669"/>
    <property type="project" value="TreeGrafter"/>
</dbReference>
<evidence type="ECO:0000313" key="3">
    <source>
        <dbReference type="EMBL" id="KAJ3434128.1"/>
    </source>
</evidence>
<comment type="caution">
    <text evidence="3">The sequence shown here is derived from an EMBL/GenBank/DDBJ whole genome shotgun (WGS) entry which is preliminary data.</text>
</comment>
<feature type="compositionally biased region" description="Basic and acidic residues" evidence="1">
    <location>
        <begin position="106"/>
        <end position="133"/>
    </location>
</feature>
<feature type="compositionally biased region" description="Basic and acidic residues" evidence="1">
    <location>
        <begin position="71"/>
        <end position="89"/>
    </location>
</feature>
<sequence>MERLRLLALKNKLLNELENIASLDDPVYVEFLLDLSDKSKNYKDFESNKFGNKTEENKDVKKKLLTIKIETRNEKEKEGNESVLKKEKNAIPIKLDQDNSTLQSKQNEKDKEKEKKREIEIEKEKKKSLKKESSSSSSVSLSSDSSDLSDSSESLDSSDLSDFSTTGSSSDLSSSTDSSDLTDPEKKKKKLTNHQKKKEKKKKLLKKLKEKEKLKQKKKKERKKMKKKLKEQKKQKKKEKKMKKKLIKEKENQGLSKNGDKNENKEYKEEEKESEKVVDTNSGSITKSNPMDTRVKTFKRLHKDRRRRLSRWDIDFDHKRFMVSVGQNQQRKYQGELDDEPVQFKIYQGIVTSIKEFGCFILLKGVKGKFVGLCYVKNMCKVESDQNDEFPISNEDQNNSGKQEPTDLVKKNQEVWVKVFASAGKRVALSMKEVDQKTGQDFTTRKI</sequence>
<dbReference type="Proteomes" id="UP001146793">
    <property type="component" value="Unassembled WGS sequence"/>
</dbReference>
<evidence type="ECO:0000259" key="2">
    <source>
        <dbReference type="SMART" id="SM00316"/>
    </source>
</evidence>
<evidence type="ECO:0000256" key="1">
    <source>
        <dbReference type="SAM" id="MobiDB-lite"/>
    </source>
</evidence>
<dbReference type="EMBL" id="JANTQA010000045">
    <property type="protein sequence ID" value="KAJ3434128.1"/>
    <property type="molecule type" value="Genomic_DNA"/>
</dbReference>
<reference evidence="3" key="1">
    <citation type="submission" date="2022-08" db="EMBL/GenBank/DDBJ databases">
        <title>Novel sulphate-reducing endosymbionts in the free-living metamonad Anaeramoeba.</title>
        <authorList>
            <person name="Jerlstrom-Hultqvist J."/>
            <person name="Cepicka I."/>
            <person name="Gallot-Lavallee L."/>
            <person name="Salas-Leiva D."/>
            <person name="Curtis B.A."/>
            <person name="Zahonova K."/>
            <person name="Pipaliya S."/>
            <person name="Dacks J."/>
            <person name="Roger A.J."/>
        </authorList>
    </citation>
    <scope>NUCLEOTIDE SEQUENCE</scope>
    <source>
        <strain evidence="3">Busselton2</strain>
    </source>
</reference>
<dbReference type="SUPFAM" id="SSF50249">
    <property type="entry name" value="Nucleic acid-binding proteins"/>
    <property type="match status" value="1"/>
</dbReference>
<proteinExistence type="predicted"/>
<dbReference type="InterPro" id="IPR012340">
    <property type="entry name" value="NA-bd_OB-fold"/>
</dbReference>
<dbReference type="PANTHER" id="PTHR15838:SF1">
    <property type="entry name" value="ZINC FINGER CCHC DOMAIN-CONTAINING PROTEIN 17"/>
    <property type="match status" value="1"/>
</dbReference>
<protein>
    <submittedName>
        <fullName evidence="3">Nucleolar protein of 40 kDa</fullName>
    </submittedName>
</protein>
<dbReference type="PANTHER" id="PTHR15838">
    <property type="entry name" value="NUCLEOLAR PROTEIN OF 40 KDA"/>
    <property type="match status" value="1"/>
</dbReference>
<feature type="compositionally biased region" description="Basic residues" evidence="1">
    <location>
        <begin position="214"/>
        <end position="247"/>
    </location>
</feature>
<feature type="region of interest" description="Disordered" evidence="1">
    <location>
        <begin position="71"/>
        <end position="290"/>
    </location>
</feature>
<feature type="compositionally biased region" description="Basic and acidic residues" evidence="1">
    <location>
        <begin position="248"/>
        <end position="278"/>
    </location>
</feature>
<organism evidence="3 4">
    <name type="scientific">Anaeramoeba flamelloides</name>
    <dbReference type="NCBI Taxonomy" id="1746091"/>
    <lineage>
        <taxon>Eukaryota</taxon>
        <taxon>Metamonada</taxon>
        <taxon>Anaeramoebidae</taxon>
        <taxon>Anaeramoeba</taxon>
    </lineage>
</organism>
<feature type="compositionally biased region" description="Low complexity" evidence="1">
    <location>
        <begin position="134"/>
        <end position="181"/>
    </location>
</feature>
<feature type="domain" description="S1 motif" evidence="2">
    <location>
        <begin position="342"/>
        <end position="432"/>
    </location>
</feature>
<feature type="compositionally biased region" description="Basic residues" evidence="1">
    <location>
        <begin position="187"/>
        <end position="206"/>
    </location>
</feature>
<dbReference type="SMART" id="SM00316">
    <property type="entry name" value="S1"/>
    <property type="match status" value="1"/>
</dbReference>
<dbReference type="Gene3D" id="2.40.50.140">
    <property type="entry name" value="Nucleic acid-binding proteins"/>
    <property type="match status" value="1"/>
</dbReference>
<accession>A0AAV7YWK8</accession>
<dbReference type="InterPro" id="IPR003029">
    <property type="entry name" value="S1_domain"/>
</dbReference>
<gene>
    <name evidence="3" type="ORF">M0812_20192</name>
</gene>
<dbReference type="AlphaFoldDB" id="A0AAV7YWK8"/>
<evidence type="ECO:0000313" key="4">
    <source>
        <dbReference type="Proteomes" id="UP001146793"/>
    </source>
</evidence>
<dbReference type="GO" id="GO:0003723">
    <property type="term" value="F:RNA binding"/>
    <property type="evidence" value="ECO:0007669"/>
    <property type="project" value="TreeGrafter"/>
</dbReference>